<name>A0A3E3DXM5_9FIRM</name>
<dbReference type="InterPro" id="IPR004518">
    <property type="entry name" value="MazG-like_dom"/>
</dbReference>
<dbReference type="RefSeq" id="WP_117532453.1">
    <property type="nucleotide sequence ID" value="NZ_QUSM01000004.1"/>
</dbReference>
<protein>
    <recommendedName>
        <fullName evidence="1">NTP pyrophosphohydrolase MazG-like domain-containing protein</fullName>
    </recommendedName>
</protein>
<feature type="domain" description="NTP pyrophosphohydrolase MazG-like" evidence="1">
    <location>
        <begin position="66"/>
        <end position="123"/>
    </location>
</feature>
<proteinExistence type="predicted"/>
<accession>A0A3E3DXM5</accession>
<sequence>MNETTKLNDYRANEWCKSGKHCSKCQLRRYCKKEDIQMEKETVKITSEPIKNKLNRIFNFYGKKRQLHKLIEEMAELITAIEKDDKENITEELADVWVLMLQIKLNMSNKETNKFNQAVIEKIDRQIERINEKIASKYYVD</sequence>
<evidence type="ECO:0000313" key="3">
    <source>
        <dbReference type="Proteomes" id="UP000261212"/>
    </source>
</evidence>
<dbReference type="AlphaFoldDB" id="A0A3E3DXM5"/>
<dbReference type="Gene3D" id="1.10.287.1080">
    <property type="entry name" value="MazG-like"/>
    <property type="match status" value="1"/>
</dbReference>
<dbReference type="Pfam" id="PF03819">
    <property type="entry name" value="MazG"/>
    <property type="match status" value="1"/>
</dbReference>
<dbReference type="Proteomes" id="UP000261212">
    <property type="component" value="Unassembled WGS sequence"/>
</dbReference>
<evidence type="ECO:0000259" key="1">
    <source>
        <dbReference type="Pfam" id="PF03819"/>
    </source>
</evidence>
<comment type="caution">
    <text evidence="2">The sequence shown here is derived from an EMBL/GenBank/DDBJ whole genome shotgun (WGS) entry which is preliminary data.</text>
</comment>
<evidence type="ECO:0000313" key="2">
    <source>
        <dbReference type="EMBL" id="RGD73836.1"/>
    </source>
</evidence>
<gene>
    <name evidence="2" type="ORF">DW687_08655</name>
</gene>
<dbReference type="EMBL" id="QUSM01000004">
    <property type="protein sequence ID" value="RGD73836.1"/>
    <property type="molecule type" value="Genomic_DNA"/>
</dbReference>
<dbReference type="SUPFAM" id="SSF101386">
    <property type="entry name" value="all-alpha NTP pyrophosphatases"/>
    <property type="match status" value="1"/>
</dbReference>
<reference evidence="2 3" key="1">
    <citation type="submission" date="2018-08" db="EMBL/GenBank/DDBJ databases">
        <title>A genome reference for cultivated species of the human gut microbiota.</title>
        <authorList>
            <person name="Zou Y."/>
            <person name="Xue W."/>
            <person name="Luo G."/>
        </authorList>
    </citation>
    <scope>NUCLEOTIDE SEQUENCE [LARGE SCALE GENOMIC DNA]</scope>
    <source>
        <strain evidence="2 3">AM25-6</strain>
    </source>
</reference>
<organism evidence="2 3">
    <name type="scientific">Anaerofustis stercorihominis</name>
    <dbReference type="NCBI Taxonomy" id="214853"/>
    <lineage>
        <taxon>Bacteria</taxon>
        <taxon>Bacillati</taxon>
        <taxon>Bacillota</taxon>
        <taxon>Clostridia</taxon>
        <taxon>Eubacteriales</taxon>
        <taxon>Eubacteriaceae</taxon>
        <taxon>Anaerofustis</taxon>
    </lineage>
</organism>